<dbReference type="OrthoDB" id="1656061at2"/>
<protein>
    <submittedName>
        <fullName evidence="3">Uncharacterized protein</fullName>
    </submittedName>
</protein>
<sequence length="439" mass="51393">MEPYLATELFAINYLQIVWALLHKKYIDTKQSIILSILLASIILISFFIRTSFIFTTLFIFYTALAIFIIRFTGSWILMSLTLFLIKSLAMIPWLFTYDLVNFLFQLNYIDVGQRQMLVPLSLIGQQIILFLLILIVIKVDKTYLISDSILHIPKSYKFQSMIALFFLTIFSLLKQLAGQHFFVESFLYLTFLLLTLNLIVYTTTYSYSKYYQQQLKKEVLFEQYNQELEKITVSDEFRHDYRNILLSLADYLEQDQSQKALTYIASITDYSKDVLEEDPYAELGNISIPSVQGLLLYLIEHCDTQQIKLRLNIPNNIEENEIQIRLIDFLHCLSVLSEYAIKESQKGEEKNLYVLIKKEEHQLYINLTNATRPQDKLKKTAEKSINSKKFYKKHGLTSVVKTIHQYEGAIFSLQFNEGYFSVILAIPIFHQKTASRVK</sequence>
<dbReference type="GO" id="GO:0042802">
    <property type="term" value="F:identical protein binding"/>
    <property type="evidence" value="ECO:0007669"/>
    <property type="project" value="TreeGrafter"/>
</dbReference>
<dbReference type="PANTHER" id="PTHR40448">
    <property type="entry name" value="TWO-COMPONENT SENSOR HISTIDINE KINASE"/>
    <property type="match status" value="1"/>
</dbReference>
<dbReference type="Proteomes" id="UP000183039">
    <property type="component" value="Unassembled WGS sequence"/>
</dbReference>
<feature type="transmembrane region" description="Helical" evidence="1">
    <location>
        <begin position="34"/>
        <end position="53"/>
    </location>
</feature>
<feature type="transmembrane region" description="Helical" evidence="1">
    <location>
        <begin position="159"/>
        <end position="175"/>
    </location>
</feature>
<keyword evidence="1" id="KW-1133">Transmembrane helix</keyword>
<accession>A0A0S3K6Y6</accession>
<dbReference type="InterPro" id="IPR036890">
    <property type="entry name" value="HATPase_C_sf"/>
</dbReference>
<reference evidence="3 5" key="1">
    <citation type="submission" date="2014-12" db="EMBL/GenBank/DDBJ databases">
        <title>Draft genome sequences of 29 type strains of Enterococci.</title>
        <authorList>
            <person name="Zhong Z."/>
            <person name="Sun Z."/>
            <person name="Liu W."/>
            <person name="Zhang W."/>
            <person name="Zhang H."/>
        </authorList>
    </citation>
    <scope>NUCLEOTIDE SEQUENCE [LARGE SCALE GENOMIC DNA]</scope>
    <source>
        <strain evidence="3 5">DSM 22801</strain>
    </source>
</reference>
<keyword evidence="1" id="KW-0812">Transmembrane</keyword>
<dbReference type="PANTHER" id="PTHR40448:SF1">
    <property type="entry name" value="TWO-COMPONENT SENSOR HISTIDINE KINASE"/>
    <property type="match status" value="1"/>
</dbReference>
<feature type="transmembrane region" description="Helical" evidence="1">
    <location>
        <begin position="6"/>
        <end position="22"/>
    </location>
</feature>
<evidence type="ECO:0000256" key="1">
    <source>
        <dbReference type="SAM" id="Phobius"/>
    </source>
</evidence>
<dbReference type="Proteomes" id="UP000065511">
    <property type="component" value="Chromosome"/>
</dbReference>
<gene>
    <name evidence="2" type="ORF">ATZ33_01060</name>
    <name evidence="3" type="ORF">RV15_GL002355</name>
</gene>
<name>A0A0S3K6Y6_9ENTE</name>
<evidence type="ECO:0000313" key="3">
    <source>
        <dbReference type="EMBL" id="OJG86757.1"/>
    </source>
</evidence>
<dbReference type="EMBL" id="CP013614">
    <property type="protein sequence ID" value="ALS00019.1"/>
    <property type="molecule type" value="Genomic_DNA"/>
</dbReference>
<keyword evidence="1" id="KW-0472">Membrane</keyword>
<keyword evidence="4" id="KW-1185">Reference proteome</keyword>
<organism evidence="3 5">
    <name type="scientific">Enterococcus silesiacus</name>
    <dbReference type="NCBI Taxonomy" id="332949"/>
    <lineage>
        <taxon>Bacteria</taxon>
        <taxon>Bacillati</taxon>
        <taxon>Bacillota</taxon>
        <taxon>Bacilli</taxon>
        <taxon>Lactobacillales</taxon>
        <taxon>Enterococcaceae</taxon>
        <taxon>Enterococcus</taxon>
    </lineage>
</organism>
<evidence type="ECO:0000313" key="2">
    <source>
        <dbReference type="EMBL" id="ALS00019.1"/>
    </source>
</evidence>
<proteinExistence type="predicted"/>
<reference evidence="2 4" key="2">
    <citation type="submission" date="2015-12" db="EMBL/GenBank/DDBJ databases">
        <authorList>
            <person name="Lauer A."/>
            <person name="Humrighouse B."/>
            <person name="Loparev V."/>
            <person name="Shewmaker P.L."/>
            <person name="Whitney A.M."/>
            <person name="McLaughlin R.W."/>
        </authorList>
    </citation>
    <scope>NUCLEOTIDE SEQUENCE [LARGE SCALE GENOMIC DNA]</scope>
    <source>
        <strain evidence="2 4">LMG 23085</strain>
    </source>
</reference>
<dbReference type="EMBL" id="JXLC01000031">
    <property type="protein sequence ID" value="OJG86757.1"/>
    <property type="molecule type" value="Genomic_DNA"/>
</dbReference>
<feature type="transmembrane region" description="Helical" evidence="1">
    <location>
        <begin position="59"/>
        <end position="78"/>
    </location>
</feature>
<dbReference type="KEGG" id="ess:ATZ33_01060"/>
<evidence type="ECO:0000313" key="5">
    <source>
        <dbReference type="Proteomes" id="UP000183039"/>
    </source>
</evidence>
<evidence type="ECO:0000313" key="4">
    <source>
        <dbReference type="Proteomes" id="UP000065511"/>
    </source>
</evidence>
<dbReference type="Gene3D" id="3.30.565.10">
    <property type="entry name" value="Histidine kinase-like ATPase, C-terminal domain"/>
    <property type="match status" value="1"/>
</dbReference>
<dbReference type="RefSeq" id="WP_071879092.1">
    <property type="nucleotide sequence ID" value="NZ_JXLC01000031.1"/>
</dbReference>
<feature type="transmembrane region" description="Helical" evidence="1">
    <location>
        <begin position="85"/>
        <end position="105"/>
    </location>
</feature>
<feature type="transmembrane region" description="Helical" evidence="1">
    <location>
        <begin position="187"/>
        <end position="208"/>
    </location>
</feature>
<feature type="transmembrane region" description="Helical" evidence="1">
    <location>
        <begin position="117"/>
        <end position="138"/>
    </location>
</feature>
<dbReference type="AlphaFoldDB" id="A0A0S3K6Y6"/>